<dbReference type="EMBL" id="JAPDGR010003018">
    <property type="protein sequence ID" value="KAJ2973115.1"/>
    <property type="molecule type" value="Genomic_DNA"/>
</dbReference>
<evidence type="ECO:0000313" key="2">
    <source>
        <dbReference type="Proteomes" id="UP001143856"/>
    </source>
</evidence>
<gene>
    <name evidence="1" type="ORF">NUW58_g9022</name>
</gene>
<protein>
    <submittedName>
        <fullName evidence="1">Uncharacterized protein</fullName>
    </submittedName>
</protein>
<proteinExistence type="predicted"/>
<keyword evidence="2" id="KW-1185">Reference proteome</keyword>
<accession>A0ACC1N1E7</accession>
<evidence type="ECO:0000313" key="1">
    <source>
        <dbReference type="EMBL" id="KAJ2973115.1"/>
    </source>
</evidence>
<dbReference type="Proteomes" id="UP001143856">
    <property type="component" value="Unassembled WGS sequence"/>
</dbReference>
<organism evidence="1 2">
    <name type="scientific">Xylaria curta</name>
    <dbReference type="NCBI Taxonomy" id="42375"/>
    <lineage>
        <taxon>Eukaryota</taxon>
        <taxon>Fungi</taxon>
        <taxon>Dikarya</taxon>
        <taxon>Ascomycota</taxon>
        <taxon>Pezizomycotina</taxon>
        <taxon>Sordariomycetes</taxon>
        <taxon>Xylariomycetidae</taxon>
        <taxon>Xylariales</taxon>
        <taxon>Xylariaceae</taxon>
        <taxon>Xylaria</taxon>
    </lineage>
</organism>
<sequence>MIASSAGRLEEGQHDGNKKKLHFVIVGGSLGGLATGIALKALGHDTTILERNPKPLLQDQGAGIVAGGDTLDFFERYNRCDRPLAVTSYARQYLDRDGNIVHKEEMVQRMTSWDLTYYLMRANYDGVKSSYCEVPDPDPGHGKATHIHDRNVTSIKEESSDDGNEGVRVFWNDSQGNEGSILADILIGADGPSSTIRKLVQPNVERKYAGYCALRGTLIESEASEETRKTCCERFTFFHCPAFRS</sequence>
<reference evidence="1" key="1">
    <citation type="submission" date="2022-10" db="EMBL/GenBank/DDBJ databases">
        <title>Genome Sequence of Xylaria curta.</title>
        <authorList>
            <person name="Buettner E."/>
        </authorList>
    </citation>
    <scope>NUCLEOTIDE SEQUENCE</scope>
    <source>
        <strain evidence="1">Babe10</strain>
    </source>
</reference>
<name>A0ACC1N1E7_9PEZI</name>
<comment type="caution">
    <text evidence="1">The sequence shown here is derived from an EMBL/GenBank/DDBJ whole genome shotgun (WGS) entry which is preliminary data.</text>
</comment>